<evidence type="ECO:0000313" key="10">
    <source>
        <dbReference type="EMBL" id="GAG43025.1"/>
    </source>
</evidence>
<sequence>QNSPFAGAGAAVKRGSFLVLEGIDGSGKSTQLQRLAAALEAAGHAVLATREPSDGAIGRRIREMARSGETLPPQQELEWFMEDRAEHVREIIQPALAAGRTVLCDRYYLSTVAYQGARGLDWEAILAESEARFPRPDLALILEIDAASGLARTRLRGGAADPAFENLEFLERVAAIFAALDRPWIVRIDGSRNPDSVATAIASALKKTK</sequence>
<dbReference type="HAMAP" id="MF_00165">
    <property type="entry name" value="Thymidylate_kinase"/>
    <property type="match status" value="1"/>
</dbReference>
<dbReference type="Gene3D" id="3.40.50.300">
    <property type="entry name" value="P-loop containing nucleotide triphosphate hydrolases"/>
    <property type="match status" value="1"/>
</dbReference>
<evidence type="ECO:0000256" key="7">
    <source>
        <dbReference type="ARBA" id="ARBA00022840"/>
    </source>
</evidence>
<keyword evidence="7" id="KW-0067">ATP-binding</keyword>
<dbReference type="GO" id="GO:0006233">
    <property type="term" value="P:dTDP biosynthetic process"/>
    <property type="evidence" value="ECO:0007669"/>
    <property type="project" value="InterPro"/>
</dbReference>
<evidence type="ECO:0000259" key="9">
    <source>
        <dbReference type="Pfam" id="PF02223"/>
    </source>
</evidence>
<evidence type="ECO:0000256" key="6">
    <source>
        <dbReference type="ARBA" id="ARBA00022777"/>
    </source>
</evidence>
<comment type="catalytic activity">
    <reaction evidence="8">
        <text>dTMP + ATP = dTDP + ADP</text>
        <dbReference type="Rhea" id="RHEA:13517"/>
        <dbReference type="ChEBI" id="CHEBI:30616"/>
        <dbReference type="ChEBI" id="CHEBI:58369"/>
        <dbReference type="ChEBI" id="CHEBI:63528"/>
        <dbReference type="ChEBI" id="CHEBI:456216"/>
        <dbReference type="EC" id="2.7.4.9"/>
    </reaction>
</comment>
<organism evidence="10">
    <name type="scientific">marine sediment metagenome</name>
    <dbReference type="NCBI Taxonomy" id="412755"/>
    <lineage>
        <taxon>unclassified sequences</taxon>
        <taxon>metagenomes</taxon>
        <taxon>ecological metagenomes</taxon>
    </lineage>
</organism>
<dbReference type="GO" id="GO:0004798">
    <property type="term" value="F:dTMP kinase activity"/>
    <property type="evidence" value="ECO:0007669"/>
    <property type="project" value="UniProtKB-EC"/>
</dbReference>
<keyword evidence="4" id="KW-0545">Nucleotide biosynthesis</keyword>
<name>X0XIP8_9ZZZZ</name>
<dbReference type="GO" id="GO:0005524">
    <property type="term" value="F:ATP binding"/>
    <property type="evidence" value="ECO:0007669"/>
    <property type="project" value="UniProtKB-KW"/>
</dbReference>
<dbReference type="PANTHER" id="PTHR10344">
    <property type="entry name" value="THYMIDYLATE KINASE"/>
    <property type="match status" value="1"/>
</dbReference>
<dbReference type="EC" id="2.7.4.9" evidence="2"/>
<dbReference type="GO" id="GO:0006235">
    <property type="term" value="P:dTTP biosynthetic process"/>
    <property type="evidence" value="ECO:0007669"/>
    <property type="project" value="TreeGrafter"/>
</dbReference>
<evidence type="ECO:0000256" key="2">
    <source>
        <dbReference type="ARBA" id="ARBA00012980"/>
    </source>
</evidence>
<dbReference type="InterPro" id="IPR018095">
    <property type="entry name" value="Thymidylate_kin_CS"/>
</dbReference>
<dbReference type="GO" id="GO:0005737">
    <property type="term" value="C:cytoplasm"/>
    <property type="evidence" value="ECO:0007669"/>
    <property type="project" value="TreeGrafter"/>
</dbReference>
<comment type="similarity">
    <text evidence="1">Belongs to the thymidylate kinase family.</text>
</comment>
<dbReference type="Pfam" id="PF02223">
    <property type="entry name" value="Thymidylate_kin"/>
    <property type="match status" value="1"/>
</dbReference>
<keyword evidence="5" id="KW-0547">Nucleotide-binding</keyword>
<evidence type="ECO:0000256" key="1">
    <source>
        <dbReference type="ARBA" id="ARBA00009776"/>
    </source>
</evidence>
<dbReference type="AlphaFoldDB" id="X0XIP8"/>
<dbReference type="CDD" id="cd01672">
    <property type="entry name" value="TMPK"/>
    <property type="match status" value="1"/>
</dbReference>
<evidence type="ECO:0000256" key="5">
    <source>
        <dbReference type="ARBA" id="ARBA00022741"/>
    </source>
</evidence>
<protein>
    <recommendedName>
        <fullName evidence="2">dTMP kinase</fullName>
        <ecNumber evidence="2">2.7.4.9</ecNumber>
    </recommendedName>
</protein>
<feature type="non-terminal residue" evidence="10">
    <location>
        <position position="1"/>
    </location>
</feature>
<dbReference type="InterPro" id="IPR018094">
    <property type="entry name" value="Thymidylate_kinase"/>
</dbReference>
<proteinExistence type="inferred from homology"/>
<dbReference type="GO" id="GO:0006227">
    <property type="term" value="P:dUDP biosynthetic process"/>
    <property type="evidence" value="ECO:0007669"/>
    <property type="project" value="TreeGrafter"/>
</dbReference>
<evidence type="ECO:0000256" key="8">
    <source>
        <dbReference type="ARBA" id="ARBA00048743"/>
    </source>
</evidence>
<feature type="domain" description="Thymidylate kinase-like" evidence="9">
    <location>
        <begin position="20"/>
        <end position="201"/>
    </location>
</feature>
<evidence type="ECO:0000256" key="3">
    <source>
        <dbReference type="ARBA" id="ARBA00022679"/>
    </source>
</evidence>
<dbReference type="PANTHER" id="PTHR10344:SF4">
    <property type="entry name" value="UMP-CMP KINASE 2, MITOCHONDRIAL"/>
    <property type="match status" value="1"/>
</dbReference>
<dbReference type="InterPro" id="IPR027417">
    <property type="entry name" value="P-loop_NTPase"/>
</dbReference>
<gene>
    <name evidence="10" type="ORF">S01H1_81461</name>
</gene>
<feature type="non-terminal residue" evidence="10">
    <location>
        <position position="209"/>
    </location>
</feature>
<reference evidence="10" key="1">
    <citation type="journal article" date="2014" name="Front. Microbiol.">
        <title>High frequency of phylogenetically diverse reductive dehalogenase-homologous genes in deep subseafloor sedimentary metagenomes.</title>
        <authorList>
            <person name="Kawai M."/>
            <person name="Futagami T."/>
            <person name="Toyoda A."/>
            <person name="Takaki Y."/>
            <person name="Nishi S."/>
            <person name="Hori S."/>
            <person name="Arai W."/>
            <person name="Tsubouchi T."/>
            <person name="Morono Y."/>
            <person name="Uchiyama I."/>
            <person name="Ito T."/>
            <person name="Fujiyama A."/>
            <person name="Inagaki F."/>
            <person name="Takami H."/>
        </authorList>
    </citation>
    <scope>NUCLEOTIDE SEQUENCE</scope>
    <source>
        <strain evidence="10">Expedition CK06-06</strain>
    </source>
</reference>
<comment type="caution">
    <text evidence="10">The sequence shown here is derived from an EMBL/GenBank/DDBJ whole genome shotgun (WGS) entry which is preliminary data.</text>
</comment>
<dbReference type="InterPro" id="IPR039430">
    <property type="entry name" value="Thymidylate_kin-like_dom"/>
</dbReference>
<dbReference type="EMBL" id="BARS01055126">
    <property type="protein sequence ID" value="GAG43025.1"/>
    <property type="molecule type" value="Genomic_DNA"/>
</dbReference>
<keyword evidence="3" id="KW-0808">Transferase</keyword>
<accession>X0XIP8</accession>
<evidence type="ECO:0000256" key="4">
    <source>
        <dbReference type="ARBA" id="ARBA00022727"/>
    </source>
</evidence>
<dbReference type="NCBIfam" id="TIGR00041">
    <property type="entry name" value="DTMP_kinase"/>
    <property type="match status" value="1"/>
</dbReference>
<keyword evidence="6" id="KW-0418">Kinase</keyword>
<dbReference type="PROSITE" id="PS01331">
    <property type="entry name" value="THYMIDYLATE_KINASE"/>
    <property type="match status" value="1"/>
</dbReference>
<dbReference type="SUPFAM" id="SSF52540">
    <property type="entry name" value="P-loop containing nucleoside triphosphate hydrolases"/>
    <property type="match status" value="1"/>
</dbReference>